<feature type="transmembrane region" description="Helical" evidence="1">
    <location>
        <begin position="77"/>
        <end position="98"/>
    </location>
</feature>
<feature type="transmembrane region" description="Helical" evidence="1">
    <location>
        <begin position="211"/>
        <end position="229"/>
    </location>
</feature>
<feature type="domain" description="Fatty acid desaturase" evidence="2">
    <location>
        <begin position="73"/>
        <end position="333"/>
    </location>
</feature>
<evidence type="ECO:0000256" key="1">
    <source>
        <dbReference type="SAM" id="Phobius"/>
    </source>
</evidence>
<dbReference type="PIRSF" id="PIRSF015921">
    <property type="entry name" value="FA_sphinglp_des"/>
    <property type="match status" value="1"/>
</dbReference>
<dbReference type="InterPro" id="IPR012171">
    <property type="entry name" value="Fatty_acid_desaturase"/>
</dbReference>
<organism evidence="3 4">
    <name type="scientific">Beutenbergia cavernae (strain ATCC BAA-8 / DSM 12333 / CCUG 43141 / JCM 11478 / NBRC 16432 / NCIMB 13614 / HKI 0122)</name>
    <dbReference type="NCBI Taxonomy" id="471853"/>
    <lineage>
        <taxon>Bacteria</taxon>
        <taxon>Bacillati</taxon>
        <taxon>Actinomycetota</taxon>
        <taxon>Actinomycetes</taxon>
        <taxon>Micrococcales</taxon>
        <taxon>Beutenbergiaceae</taxon>
        <taxon>Beutenbergia</taxon>
    </lineage>
</organism>
<dbReference type="PANTHER" id="PTHR19353">
    <property type="entry name" value="FATTY ACID DESATURASE 2"/>
    <property type="match status" value="1"/>
</dbReference>
<feature type="transmembrane region" description="Helical" evidence="1">
    <location>
        <begin position="53"/>
        <end position="71"/>
    </location>
</feature>
<keyword evidence="1" id="KW-1133">Transmembrane helix</keyword>
<evidence type="ECO:0000313" key="4">
    <source>
        <dbReference type="Proteomes" id="UP000007962"/>
    </source>
</evidence>
<keyword evidence="1" id="KW-0812">Transmembrane</keyword>
<name>C5BXM8_BEUC1</name>
<dbReference type="RefSeq" id="WP_015883151.1">
    <property type="nucleotide sequence ID" value="NC_012669.1"/>
</dbReference>
<dbReference type="PANTHER" id="PTHR19353:SF19">
    <property type="entry name" value="DELTA(5) FATTY ACID DESATURASE C-RELATED"/>
    <property type="match status" value="1"/>
</dbReference>
<dbReference type="HOGENOM" id="CLU_016265_1_0_11"/>
<dbReference type="InterPro" id="IPR005804">
    <property type="entry name" value="FA_desaturase_dom"/>
</dbReference>
<gene>
    <name evidence="3" type="ordered locus">Bcav_2666</name>
</gene>
<proteinExistence type="predicted"/>
<sequence length="366" mass="41194">MEGVSVTTLTTIDEAAERGRPRDRQVNHYTELSARVRAEGLLRRRYGYYWSKMAIVFGLLAATTVAFVMIGDSWWQLFTAVVFAILFTQAAFLGHDAAHRQIFTSGPRNEWASLLIANLVVGLSIGWWQHKHTRHHAKPNQVGSDPDIAPGPVAFTDAIADSRRTPWGRWLTARQGWFFFPILLLEGLNLHVEGTKRVLAKAPVKRRWLEILFLAVRLGGFVALVFWVLSPGVAFAFLGVQLGLFGLYMGASFAPNHKGMPIVPPDAKIDFLNRQVRMSRNIKGGWFIGELMGGLNYQAEHHLFPSMPRPSLRTVQPIVREYCAERAVPYTETSLWASYGIVVRYLNRVGLRASDPWACPLATQLR</sequence>
<feature type="transmembrane region" description="Helical" evidence="1">
    <location>
        <begin position="171"/>
        <end position="190"/>
    </location>
</feature>
<feature type="transmembrane region" description="Helical" evidence="1">
    <location>
        <begin position="110"/>
        <end position="128"/>
    </location>
</feature>
<dbReference type="GO" id="GO:0008610">
    <property type="term" value="P:lipid biosynthetic process"/>
    <property type="evidence" value="ECO:0007669"/>
    <property type="project" value="UniProtKB-ARBA"/>
</dbReference>
<reference evidence="3 4" key="1">
    <citation type="journal article" date="2009" name="Stand. Genomic Sci.">
        <title>Complete genome sequence of Beutenbergia cavernae type strain (HKI 0122).</title>
        <authorList>
            <person name="Land M."/>
            <person name="Pukall R."/>
            <person name="Abt B."/>
            <person name="Goker M."/>
            <person name="Rohde M."/>
            <person name="Glavina Del Rio T."/>
            <person name="Tice H."/>
            <person name="Copeland A."/>
            <person name="Cheng J.F."/>
            <person name="Lucas S."/>
            <person name="Chen F."/>
            <person name="Nolan M."/>
            <person name="Bruce D."/>
            <person name="Goodwin L."/>
            <person name="Pitluck S."/>
            <person name="Ivanova N."/>
            <person name="Mavromatis K."/>
            <person name="Ovchinnikova G."/>
            <person name="Pati A."/>
            <person name="Chen A."/>
            <person name="Palaniappan K."/>
            <person name="Hauser L."/>
            <person name="Chang Y.J."/>
            <person name="Jefferies C.C."/>
            <person name="Saunders E."/>
            <person name="Brettin T."/>
            <person name="Detter J.C."/>
            <person name="Han C."/>
            <person name="Chain P."/>
            <person name="Bristow J."/>
            <person name="Eisen J.A."/>
            <person name="Markowitz V."/>
            <person name="Hugenholtz P."/>
            <person name="Kyrpides N.C."/>
            <person name="Klenk H.P."/>
            <person name="Lapidus A."/>
        </authorList>
    </citation>
    <scope>NUCLEOTIDE SEQUENCE [LARGE SCALE GENOMIC DNA]</scope>
    <source>
        <strain evidence="4">ATCC BAA-8 / DSM 12333 / NBRC 16432</strain>
    </source>
</reference>
<dbReference type="Proteomes" id="UP000007962">
    <property type="component" value="Chromosome"/>
</dbReference>
<keyword evidence="4" id="KW-1185">Reference proteome</keyword>
<dbReference type="EMBL" id="CP001618">
    <property type="protein sequence ID" value="ACQ80911.1"/>
    <property type="molecule type" value="Genomic_DNA"/>
</dbReference>
<accession>C5BXM8</accession>
<keyword evidence="1" id="KW-0472">Membrane</keyword>
<dbReference type="Pfam" id="PF00487">
    <property type="entry name" value="FA_desaturase"/>
    <property type="match status" value="1"/>
</dbReference>
<dbReference type="OrthoDB" id="104711at2"/>
<dbReference type="eggNOG" id="COG3239">
    <property type="taxonomic scope" value="Bacteria"/>
</dbReference>
<dbReference type="KEGG" id="bcv:Bcav_2666"/>
<evidence type="ECO:0000313" key="3">
    <source>
        <dbReference type="EMBL" id="ACQ80911.1"/>
    </source>
</evidence>
<dbReference type="AlphaFoldDB" id="C5BXM8"/>
<evidence type="ECO:0000259" key="2">
    <source>
        <dbReference type="Pfam" id="PF00487"/>
    </source>
</evidence>
<dbReference type="GO" id="GO:0016717">
    <property type="term" value="F:oxidoreductase activity, acting on paired donors, with oxidation of a pair of donors resulting in the reduction of molecular oxygen to two molecules of water"/>
    <property type="evidence" value="ECO:0007669"/>
    <property type="project" value="TreeGrafter"/>
</dbReference>
<dbReference type="GO" id="GO:0016020">
    <property type="term" value="C:membrane"/>
    <property type="evidence" value="ECO:0007669"/>
    <property type="project" value="TreeGrafter"/>
</dbReference>
<dbReference type="STRING" id="471853.Bcav_2666"/>
<dbReference type="CDD" id="cd03506">
    <property type="entry name" value="Delta6-FADS-like"/>
    <property type="match status" value="1"/>
</dbReference>
<protein>
    <submittedName>
        <fullName evidence="3">Fatty acid desaturase</fullName>
    </submittedName>
</protein>